<sequence>MLLAHKIELRPTVSQATYLDKACGSKRHCYNKLLEHFSKPENKWSKSSAYQHYIQVIRPEHPWYEEISSRVTRNAIDDLEHAFKHFFSRVKKGEKPGFPSFKKKDVNDSFALRERTKFEVRGRKLRIEKLSTLIPMRQRLRFEGTPKQVTISKRAGKYFASILVDTEDYKDYSQNRAPSVGVDFGVKSLAVTSDGQVFPANNKLKRSLKKLKRLSKNLSRKQKGSHRRAIAKQRLAKLHHRIVHQRRAVLHELSHQLTASYERIALEDLNVKGMVRNRKLARSIADAGFGMLRRFIEYKAYLRGCRVELVDRFFPSSKMCSGCGQIHDITLADRALACDCGLTIDRDLNAAINLNQYRRDTLKPDVKRTPESSKTALAASVLTV</sequence>
<comment type="similarity">
    <text evidence="2">In the N-terminal section; belongs to the transposase 2 family.</text>
</comment>
<evidence type="ECO:0000259" key="8">
    <source>
        <dbReference type="Pfam" id="PF01385"/>
    </source>
</evidence>
<feature type="domain" description="Cas12f1-like TNB" evidence="9">
    <location>
        <begin position="289"/>
        <end position="354"/>
    </location>
</feature>
<reference evidence="12" key="1">
    <citation type="submission" date="2010-04" db="EMBL/GenBank/DDBJ databases">
        <title>Complete genome sequence of Nitrosococcus halophilus Nc4, a salt-adapted, aerobic obligate ammonia-oxidizing sulfur purple bacterium.</title>
        <authorList>
            <consortium name="US DOE Joint Genome Institute"/>
            <person name="Campbell M.A."/>
            <person name="Malfatti S.A."/>
            <person name="Chain P.S.G."/>
            <person name="Heidelberg J.F."/>
            <person name="Ward B.B."/>
            <person name="Klotz M.G."/>
        </authorList>
    </citation>
    <scope>NUCLEOTIDE SEQUENCE [LARGE SCALE GENOMIC DNA]</scope>
    <source>
        <strain evidence="12">Nc4</strain>
    </source>
</reference>
<dbReference type="EMBL" id="CP001798">
    <property type="protein sequence ID" value="ADE16664.1"/>
    <property type="molecule type" value="Genomic_DNA"/>
</dbReference>
<keyword evidence="6" id="KW-0238">DNA-binding</keyword>
<dbReference type="RefSeq" id="WP_013034513.1">
    <property type="nucleotide sequence ID" value="NC_013960.1"/>
</dbReference>
<dbReference type="Pfam" id="PF12323">
    <property type="entry name" value="HTH_OrfB_IS605"/>
    <property type="match status" value="1"/>
</dbReference>
<dbReference type="AlphaFoldDB" id="D5C276"/>
<dbReference type="eggNOG" id="COG0675">
    <property type="taxonomic scope" value="Bacteria"/>
</dbReference>
<dbReference type="OrthoDB" id="6917293at2"/>
<proteinExistence type="inferred from homology"/>
<dbReference type="GO" id="GO:0003677">
    <property type="term" value="F:DNA binding"/>
    <property type="evidence" value="ECO:0007669"/>
    <property type="project" value="UniProtKB-KW"/>
</dbReference>
<dbReference type="InterPro" id="IPR051399">
    <property type="entry name" value="RNA-guided_DNA_endo/Transpos"/>
</dbReference>
<evidence type="ECO:0000256" key="2">
    <source>
        <dbReference type="ARBA" id="ARBA00011044"/>
    </source>
</evidence>
<protein>
    <submittedName>
        <fullName evidence="11">Transposase, IS605 OrfB family</fullName>
    </submittedName>
</protein>
<keyword evidence="7" id="KW-0233">DNA recombination</keyword>
<dbReference type="Pfam" id="PF07282">
    <property type="entry name" value="Cas12f1-like_TNB"/>
    <property type="match status" value="1"/>
</dbReference>
<name>D5C276_NITHN</name>
<feature type="domain" description="Transposase putative helix-turn-helix" evidence="10">
    <location>
        <begin position="1"/>
        <end position="35"/>
    </location>
</feature>
<dbReference type="NCBIfam" id="TIGR01766">
    <property type="entry name" value="IS200/IS605 family accessory protein TnpB-like domain"/>
    <property type="match status" value="1"/>
</dbReference>
<organism evidence="11 12">
    <name type="scientific">Nitrosococcus halophilus (strain Nc4)</name>
    <dbReference type="NCBI Taxonomy" id="472759"/>
    <lineage>
        <taxon>Bacteria</taxon>
        <taxon>Pseudomonadati</taxon>
        <taxon>Pseudomonadota</taxon>
        <taxon>Gammaproteobacteria</taxon>
        <taxon>Chromatiales</taxon>
        <taxon>Chromatiaceae</taxon>
        <taxon>Nitrosococcus</taxon>
    </lineage>
</organism>
<comment type="similarity">
    <text evidence="1">In the C-terminal section; belongs to the transposase 35 family.</text>
</comment>
<dbReference type="GO" id="GO:0006310">
    <property type="term" value="P:DNA recombination"/>
    <property type="evidence" value="ECO:0007669"/>
    <property type="project" value="UniProtKB-KW"/>
</dbReference>
<keyword evidence="5" id="KW-0862">Zinc</keyword>
<keyword evidence="3" id="KW-0815">Transposition</keyword>
<dbReference type="STRING" id="472759.Nhal_3641"/>
<dbReference type="PANTHER" id="PTHR30405:SF25">
    <property type="entry name" value="RNA-GUIDED DNA ENDONUCLEASE INSQ-RELATED"/>
    <property type="match status" value="1"/>
</dbReference>
<evidence type="ECO:0000256" key="7">
    <source>
        <dbReference type="ARBA" id="ARBA00023172"/>
    </source>
</evidence>
<dbReference type="InterPro" id="IPR021027">
    <property type="entry name" value="Transposase_put_HTH"/>
</dbReference>
<dbReference type="KEGG" id="nhl:Nhal_3641"/>
<evidence type="ECO:0000256" key="6">
    <source>
        <dbReference type="ARBA" id="ARBA00023125"/>
    </source>
</evidence>
<evidence type="ECO:0000259" key="10">
    <source>
        <dbReference type="Pfam" id="PF12323"/>
    </source>
</evidence>
<dbReference type="NCBIfam" id="NF040570">
    <property type="entry name" value="guided_TnpB"/>
    <property type="match status" value="1"/>
</dbReference>
<dbReference type="HOGENOM" id="CLU_032903_0_2_6"/>
<dbReference type="Proteomes" id="UP000001844">
    <property type="component" value="Chromosome"/>
</dbReference>
<evidence type="ECO:0000259" key="9">
    <source>
        <dbReference type="Pfam" id="PF07282"/>
    </source>
</evidence>
<dbReference type="Pfam" id="PF01385">
    <property type="entry name" value="OrfB_IS605"/>
    <property type="match status" value="1"/>
</dbReference>
<evidence type="ECO:0000256" key="5">
    <source>
        <dbReference type="ARBA" id="ARBA00022833"/>
    </source>
</evidence>
<dbReference type="InterPro" id="IPR010095">
    <property type="entry name" value="Cas12f1-like_TNB"/>
</dbReference>
<gene>
    <name evidence="11" type="ordered locus">Nhal_3641</name>
</gene>
<dbReference type="PANTHER" id="PTHR30405">
    <property type="entry name" value="TRANSPOSASE"/>
    <property type="match status" value="1"/>
</dbReference>
<keyword evidence="4" id="KW-0479">Metal-binding</keyword>
<accession>D5C276</accession>
<evidence type="ECO:0000313" key="11">
    <source>
        <dbReference type="EMBL" id="ADE16664.1"/>
    </source>
</evidence>
<evidence type="ECO:0000313" key="12">
    <source>
        <dbReference type="Proteomes" id="UP000001844"/>
    </source>
</evidence>
<keyword evidence="12" id="KW-1185">Reference proteome</keyword>
<evidence type="ECO:0000256" key="4">
    <source>
        <dbReference type="ARBA" id="ARBA00022723"/>
    </source>
</evidence>
<evidence type="ECO:0000256" key="3">
    <source>
        <dbReference type="ARBA" id="ARBA00022578"/>
    </source>
</evidence>
<dbReference type="GO" id="GO:0046872">
    <property type="term" value="F:metal ion binding"/>
    <property type="evidence" value="ECO:0007669"/>
    <property type="project" value="UniProtKB-KW"/>
</dbReference>
<dbReference type="InterPro" id="IPR001959">
    <property type="entry name" value="Transposase"/>
</dbReference>
<dbReference type="GO" id="GO:0032196">
    <property type="term" value="P:transposition"/>
    <property type="evidence" value="ECO:0007669"/>
    <property type="project" value="UniProtKB-KW"/>
</dbReference>
<evidence type="ECO:0000256" key="1">
    <source>
        <dbReference type="ARBA" id="ARBA00008761"/>
    </source>
</evidence>
<feature type="domain" description="Probable transposase IS891/IS1136/IS1341" evidence="8">
    <location>
        <begin position="171"/>
        <end position="277"/>
    </location>
</feature>